<evidence type="ECO:0000313" key="3">
    <source>
        <dbReference type="Proteomes" id="UP001153076"/>
    </source>
</evidence>
<feature type="compositionally biased region" description="Basic and acidic residues" evidence="1">
    <location>
        <begin position="9"/>
        <end position="18"/>
    </location>
</feature>
<organism evidence="2 3">
    <name type="scientific">Carnegiea gigantea</name>
    <dbReference type="NCBI Taxonomy" id="171969"/>
    <lineage>
        <taxon>Eukaryota</taxon>
        <taxon>Viridiplantae</taxon>
        <taxon>Streptophyta</taxon>
        <taxon>Embryophyta</taxon>
        <taxon>Tracheophyta</taxon>
        <taxon>Spermatophyta</taxon>
        <taxon>Magnoliopsida</taxon>
        <taxon>eudicotyledons</taxon>
        <taxon>Gunneridae</taxon>
        <taxon>Pentapetalae</taxon>
        <taxon>Caryophyllales</taxon>
        <taxon>Cactineae</taxon>
        <taxon>Cactaceae</taxon>
        <taxon>Cactoideae</taxon>
        <taxon>Echinocereeae</taxon>
        <taxon>Carnegiea</taxon>
    </lineage>
</organism>
<proteinExistence type="predicted"/>
<feature type="compositionally biased region" description="Basic residues" evidence="1">
    <location>
        <begin position="127"/>
        <end position="136"/>
    </location>
</feature>
<dbReference type="EMBL" id="JAKOGI010004845">
    <property type="protein sequence ID" value="KAJ8419569.1"/>
    <property type="molecule type" value="Genomic_DNA"/>
</dbReference>
<name>A0A9Q1JFG5_9CARY</name>
<evidence type="ECO:0000256" key="1">
    <source>
        <dbReference type="SAM" id="MobiDB-lite"/>
    </source>
</evidence>
<reference evidence="2" key="1">
    <citation type="submission" date="2022-04" db="EMBL/GenBank/DDBJ databases">
        <title>Carnegiea gigantea Genome sequencing and assembly v2.</title>
        <authorList>
            <person name="Copetti D."/>
            <person name="Sanderson M.J."/>
            <person name="Burquez A."/>
            <person name="Wojciechowski M.F."/>
        </authorList>
    </citation>
    <scope>NUCLEOTIDE SEQUENCE</scope>
    <source>
        <strain evidence="2">SGP5-SGP5p</strain>
        <tissue evidence="2">Aerial part</tissue>
    </source>
</reference>
<feature type="region of interest" description="Disordered" evidence="1">
    <location>
        <begin position="72"/>
        <end position="147"/>
    </location>
</feature>
<evidence type="ECO:0000313" key="2">
    <source>
        <dbReference type="EMBL" id="KAJ8419569.1"/>
    </source>
</evidence>
<sequence length="165" mass="18696">MIWGQKNSGRPERSRTSENSRNNQQGLVVSSLKGFGLGRSALGRNKKRVIEAVRREKCGGVYEALRREKCEGGFSSHNTEDREQEWGFFSSKSVRKKRSEHNKGRKKKSNARWRMHGELKTESKKEVARKKKNRTGRGREDGGGAGPCKNAWWSGFKGTCCNLGH</sequence>
<feature type="compositionally biased region" description="Basic residues" evidence="1">
    <location>
        <begin position="93"/>
        <end position="114"/>
    </location>
</feature>
<comment type="caution">
    <text evidence="2">The sequence shown here is derived from an EMBL/GenBank/DDBJ whole genome shotgun (WGS) entry which is preliminary data.</text>
</comment>
<dbReference type="Proteomes" id="UP001153076">
    <property type="component" value="Unassembled WGS sequence"/>
</dbReference>
<feature type="region of interest" description="Disordered" evidence="1">
    <location>
        <begin position="1"/>
        <end position="27"/>
    </location>
</feature>
<dbReference type="AlphaFoldDB" id="A0A9Q1JFG5"/>
<feature type="compositionally biased region" description="Basic and acidic residues" evidence="1">
    <location>
        <begin position="115"/>
        <end position="126"/>
    </location>
</feature>
<keyword evidence="3" id="KW-1185">Reference proteome</keyword>
<gene>
    <name evidence="2" type="ORF">Cgig2_002206</name>
</gene>
<protein>
    <submittedName>
        <fullName evidence="2">Uncharacterized protein</fullName>
    </submittedName>
</protein>
<accession>A0A9Q1JFG5</accession>